<dbReference type="RefSeq" id="WP_182253899.1">
    <property type="nucleotide sequence ID" value="NZ_JAKKSL010000001.1"/>
</dbReference>
<evidence type="ECO:0000313" key="3">
    <source>
        <dbReference type="EMBL" id="MCI2282084.1"/>
    </source>
</evidence>
<feature type="region of interest" description="Disordered" evidence="1">
    <location>
        <begin position="153"/>
        <end position="179"/>
    </location>
</feature>
<gene>
    <name evidence="3" type="ORF">L3081_00090</name>
    <name evidence="4" type="ORF">L3081_23860</name>
    <name evidence="5" type="ORF">L3081_24700</name>
</gene>
<dbReference type="NCBIfam" id="TIGR04219">
    <property type="entry name" value="OMP_w_GlyGly"/>
    <property type="match status" value="1"/>
</dbReference>
<sequence length="274" mass="30299">MKKTAFSATLVALFTANVQADTVGLYLGSQIWQSEASGIFGEENRLIDFNLKKEQQINYFVAVEHPFPLLPNVRISSTTLDTTGKATLTQAFSFGSETFPIDDDVNVSFNVSYIDYTLYYELFDNGLFSFDLGLTARDFSGAVTVTGPKIIDDDDDCPQTSQGNPCTSTPTSSSVTPTGKIKTDEIEPMLYVATNIILPLTNLSVFAQGDFSLINDHTLFDYHVGLSYDLVKSRVGHFNLTLGYRAVKMEFENLDNLYTDLEFKGAFVGVIAHF</sequence>
<accession>A0ABS9WWB4</accession>
<dbReference type="EMBL" id="JAKKSL010000007">
    <property type="protein sequence ID" value="MCI2286026.1"/>
    <property type="molecule type" value="Genomic_DNA"/>
</dbReference>
<proteinExistence type="predicted"/>
<name>A0ABS9WWB4_9GAMM</name>
<feature type="signal peptide" evidence="2">
    <location>
        <begin position="1"/>
        <end position="20"/>
    </location>
</feature>
<evidence type="ECO:0000256" key="1">
    <source>
        <dbReference type="SAM" id="MobiDB-lite"/>
    </source>
</evidence>
<evidence type="ECO:0000313" key="5">
    <source>
        <dbReference type="EMBL" id="MCI2286026.1"/>
    </source>
</evidence>
<protein>
    <submittedName>
        <fullName evidence="3">TIGR04219 family outer membrane beta-barrel protein</fullName>
    </submittedName>
</protein>
<keyword evidence="2" id="KW-0732">Signal</keyword>
<organism evidence="3 6">
    <name type="scientific">Colwellia maritima</name>
    <dbReference type="NCBI Taxonomy" id="2912588"/>
    <lineage>
        <taxon>Bacteria</taxon>
        <taxon>Pseudomonadati</taxon>
        <taxon>Pseudomonadota</taxon>
        <taxon>Gammaproteobacteria</taxon>
        <taxon>Alteromonadales</taxon>
        <taxon>Colwelliaceae</taxon>
        <taxon>Colwellia</taxon>
    </lineage>
</organism>
<feature type="compositionally biased region" description="Low complexity" evidence="1">
    <location>
        <begin position="167"/>
        <end position="178"/>
    </location>
</feature>
<dbReference type="EMBL" id="JAKKSL010000006">
    <property type="protein sequence ID" value="MCI2285865.1"/>
    <property type="molecule type" value="Genomic_DNA"/>
</dbReference>
<dbReference type="EMBL" id="JAKKSL010000001">
    <property type="protein sequence ID" value="MCI2282084.1"/>
    <property type="molecule type" value="Genomic_DNA"/>
</dbReference>
<feature type="chain" id="PRO_5045032272" evidence="2">
    <location>
        <begin position="21"/>
        <end position="274"/>
    </location>
</feature>
<evidence type="ECO:0000313" key="6">
    <source>
        <dbReference type="Proteomes" id="UP001139646"/>
    </source>
</evidence>
<comment type="caution">
    <text evidence="3">The sequence shown here is derived from an EMBL/GenBank/DDBJ whole genome shotgun (WGS) entry which is preliminary data.</text>
</comment>
<dbReference type="InterPro" id="IPR026387">
    <property type="entry name" value="OMP_w_GlyGly"/>
</dbReference>
<evidence type="ECO:0000313" key="4">
    <source>
        <dbReference type="EMBL" id="MCI2285865.1"/>
    </source>
</evidence>
<reference evidence="3" key="1">
    <citation type="submission" date="2022-01" db="EMBL/GenBank/DDBJ databases">
        <title>Colwellia maritima, isolated from seawater.</title>
        <authorList>
            <person name="Kristyanto S."/>
            <person name="Jung J."/>
            <person name="Jeon C.O."/>
        </authorList>
    </citation>
    <scope>NUCLEOTIDE SEQUENCE</scope>
    <source>
        <strain evidence="3">MSW7</strain>
    </source>
</reference>
<evidence type="ECO:0000256" key="2">
    <source>
        <dbReference type="SAM" id="SignalP"/>
    </source>
</evidence>
<keyword evidence="6" id="KW-1185">Reference proteome</keyword>
<dbReference type="Proteomes" id="UP001139646">
    <property type="component" value="Unassembled WGS sequence"/>
</dbReference>